<dbReference type="Pfam" id="PF00501">
    <property type="entry name" value="AMP-binding"/>
    <property type="match status" value="1"/>
</dbReference>
<sequence length="545" mass="60470">MGAFDKATVAELLDRTSMHYPDNDALIYTDRGLKYSYKEFRELCNQFAKGLLKLGIKKGEHIAVWATNVPEWVITQFGSARIGAVLVAVNYGFELLELEYQLKQSDATTLIMIEGSKNSHFRSIINELCPELSECKPGELVSERLPLLKNVIMIGNNKYPGMFSWDDVLKAGEDVSDEELEDRSATLDPDDAVVMVFTSGTTSRPKRVMLTHHAIIENARAQAECLNLGPSDRMCIAVPFFHCKGAVSSNLCCVVTGAVMVPVEIFDAAQVLKTVEKERCTVLHGVPTMFILELEEMEKGKYDVSSLRTGMVAGDGCSPDVIKKIAKVMNMPEVITAYGQSEASPCITSTRTSDPIEIRATTVGQALPGVEVKIVDPKTGEEVPRGAHGEIWARGYNITKGYYKMPEATASKIDSNGWVHTRDLGVMDEKGYCKIICRLKDIIICGGETILPKEVEEFLRIHPLIKDVQIVGVPSEKFGEEVMAFIRVHEGYALTPESVQNFCKGQIASWKIPKYVVFVEDYPYTTSGKVHKLKLREMAAEMMKS</sequence>
<gene>
    <name evidence="5" type="primary">lcfB_2</name>
    <name evidence="5" type="ORF">Psch_00977</name>
</gene>
<accession>A0A4Y7REK5</accession>
<comment type="caution">
    <text evidence="5">The sequence shown here is derived from an EMBL/GenBank/DDBJ whole genome shotgun (WGS) entry which is preliminary data.</text>
</comment>
<feature type="domain" description="AMP-binding enzyme C-terminal" evidence="4">
    <location>
        <begin position="454"/>
        <end position="529"/>
    </location>
</feature>
<evidence type="ECO:0000256" key="1">
    <source>
        <dbReference type="ARBA" id="ARBA00006432"/>
    </source>
</evidence>
<dbReference type="Pfam" id="PF13193">
    <property type="entry name" value="AMP-binding_C"/>
    <property type="match status" value="1"/>
</dbReference>
<dbReference type="Gene3D" id="3.40.50.12780">
    <property type="entry name" value="N-terminal domain of ligase-like"/>
    <property type="match status" value="1"/>
</dbReference>
<dbReference type="AlphaFoldDB" id="A0A4Y7REK5"/>
<dbReference type="InterPro" id="IPR045851">
    <property type="entry name" value="AMP-bd_C_sf"/>
</dbReference>
<proteinExistence type="inferred from homology"/>
<evidence type="ECO:0000313" key="6">
    <source>
        <dbReference type="Proteomes" id="UP000298324"/>
    </source>
</evidence>
<dbReference type="PANTHER" id="PTHR43201:SF5">
    <property type="entry name" value="MEDIUM-CHAIN ACYL-COA LIGASE ACSF2, MITOCHONDRIAL"/>
    <property type="match status" value="1"/>
</dbReference>
<dbReference type="PANTHER" id="PTHR43201">
    <property type="entry name" value="ACYL-COA SYNTHETASE"/>
    <property type="match status" value="1"/>
</dbReference>
<dbReference type="InterPro" id="IPR042099">
    <property type="entry name" value="ANL_N_sf"/>
</dbReference>
<dbReference type="GO" id="GO:0004467">
    <property type="term" value="F:long-chain fatty acid-CoA ligase activity"/>
    <property type="evidence" value="ECO:0007669"/>
    <property type="project" value="UniProtKB-EC"/>
</dbReference>
<evidence type="ECO:0000313" key="5">
    <source>
        <dbReference type="EMBL" id="TEB07424.1"/>
    </source>
</evidence>
<name>A0A4Y7REK5_9FIRM</name>
<comment type="similarity">
    <text evidence="1">Belongs to the ATP-dependent AMP-binding enzyme family.</text>
</comment>
<evidence type="ECO:0000259" key="4">
    <source>
        <dbReference type="Pfam" id="PF13193"/>
    </source>
</evidence>
<dbReference type="RefSeq" id="WP_190239321.1">
    <property type="nucleotide sequence ID" value="NZ_QFGA01000001.1"/>
</dbReference>
<organism evidence="5 6">
    <name type="scientific">Pelotomaculum schinkii</name>
    <dbReference type="NCBI Taxonomy" id="78350"/>
    <lineage>
        <taxon>Bacteria</taxon>
        <taxon>Bacillati</taxon>
        <taxon>Bacillota</taxon>
        <taxon>Clostridia</taxon>
        <taxon>Eubacteriales</taxon>
        <taxon>Desulfotomaculaceae</taxon>
        <taxon>Pelotomaculum</taxon>
    </lineage>
</organism>
<dbReference type="Proteomes" id="UP000298324">
    <property type="component" value="Unassembled WGS sequence"/>
</dbReference>
<dbReference type="EC" id="6.2.1.3" evidence="5"/>
<protein>
    <submittedName>
        <fullName evidence="5">Long-chain-fatty-acid--CoA ligase</fullName>
        <ecNumber evidence="5">6.2.1.3</ecNumber>
    </submittedName>
</protein>
<keyword evidence="6" id="KW-1185">Reference proteome</keyword>
<dbReference type="GO" id="GO:0031956">
    <property type="term" value="F:medium-chain fatty acid-CoA ligase activity"/>
    <property type="evidence" value="ECO:0007669"/>
    <property type="project" value="TreeGrafter"/>
</dbReference>
<dbReference type="SUPFAM" id="SSF56801">
    <property type="entry name" value="Acetyl-CoA synthetase-like"/>
    <property type="match status" value="1"/>
</dbReference>
<reference evidence="5 6" key="1">
    <citation type="journal article" date="2018" name="Environ. Microbiol.">
        <title>Novel energy conservation strategies and behaviour of Pelotomaculum schinkii driving syntrophic propionate catabolism.</title>
        <authorList>
            <person name="Hidalgo-Ahumada C.A.P."/>
            <person name="Nobu M.K."/>
            <person name="Narihiro T."/>
            <person name="Tamaki H."/>
            <person name="Liu W.T."/>
            <person name="Kamagata Y."/>
            <person name="Stams A.J.M."/>
            <person name="Imachi H."/>
            <person name="Sousa D.Z."/>
        </authorList>
    </citation>
    <scope>NUCLEOTIDE SEQUENCE [LARGE SCALE GENOMIC DNA]</scope>
    <source>
        <strain evidence="5 6">HH</strain>
    </source>
</reference>
<dbReference type="InterPro" id="IPR025110">
    <property type="entry name" value="AMP-bd_C"/>
</dbReference>
<dbReference type="InterPro" id="IPR020845">
    <property type="entry name" value="AMP-binding_CS"/>
</dbReference>
<feature type="domain" description="AMP-dependent synthetase/ligase" evidence="3">
    <location>
        <begin position="14"/>
        <end position="403"/>
    </location>
</feature>
<dbReference type="FunFam" id="3.30.300.30:FF:000008">
    <property type="entry name" value="2,3-dihydroxybenzoate-AMP ligase"/>
    <property type="match status" value="1"/>
</dbReference>
<evidence type="ECO:0000256" key="2">
    <source>
        <dbReference type="ARBA" id="ARBA00022598"/>
    </source>
</evidence>
<dbReference type="Gene3D" id="3.30.300.30">
    <property type="match status" value="1"/>
</dbReference>
<dbReference type="EMBL" id="QFGA01000001">
    <property type="protein sequence ID" value="TEB07424.1"/>
    <property type="molecule type" value="Genomic_DNA"/>
</dbReference>
<dbReference type="InterPro" id="IPR000873">
    <property type="entry name" value="AMP-dep_synth/lig_dom"/>
</dbReference>
<evidence type="ECO:0000259" key="3">
    <source>
        <dbReference type="Pfam" id="PF00501"/>
    </source>
</evidence>
<dbReference type="PROSITE" id="PS00455">
    <property type="entry name" value="AMP_BINDING"/>
    <property type="match status" value="1"/>
</dbReference>
<keyword evidence="2 5" id="KW-0436">Ligase</keyword>